<accession>A0A4Y7QDP9</accession>
<keyword evidence="3" id="KW-1185">Reference proteome</keyword>
<feature type="compositionally biased region" description="Low complexity" evidence="1">
    <location>
        <begin position="117"/>
        <end position="128"/>
    </location>
</feature>
<feature type="compositionally biased region" description="Polar residues" evidence="1">
    <location>
        <begin position="1"/>
        <end position="12"/>
    </location>
</feature>
<proteinExistence type="predicted"/>
<organism evidence="2 3">
    <name type="scientific">Rickenella mellea</name>
    <dbReference type="NCBI Taxonomy" id="50990"/>
    <lineage>
        <taxon>Eukaryota</taxon>
        <taxon>Fungi</taxon>
        <taxon>Dikarya</taxon>
        <taxon>Basidiomycota</taxon>
        <taxon>Agaricomycotina</taxon>
        <taxon>Agaricomycetes</taxon>
        <taxon>Hymenochaetales</taxon>
        <taxon>Rickenellaceae</taxon>
        <taxon>Rickenella</taxon>
    </lineage>
</organism>
<feature type="compositionally biased region" description="Low complexity" evidence="1">
    <location>
        <begin position="272"/>
        <end position="284"/>
    </location>
</feature>
<evidence type="ECO:0000313" key="2">
    <source>
        <dbReference type="EMBL" id="TDL25212.1"/>
    </source>
</evidence>
<evidence type="ECO:0000256" key="1">
    <source>
        <dbReference type="SAM" id="MobiDB-lite"/>
    </source>
</evidence>
<sequence length="309" mass="33196">MSSPKPTLSAGQFISHAFDQPSTSHSRERSHDASPSSASTWKLTDSPRSLPVTETPPTSPLSCLFPSSSQASTITPRKPPHRHSKHKSRKESKTSSHIPDPPPRGTFSSCSHRAQRSSPSVASSSSEAPTPPAPVLSITELELFGQLATPPRYRVPPSPDLQCTRPEPPMSAEAWRETTERRRVHKFERALRSKDIDRNGGKENGGLPQLPLDIACGMIMLDSAGVKRRALTRILEPPLVKAARIRTMSWVDASPRPKGGMGMDVDGGDGGSTSSLPSSSSSVGDEAEAMNDVARKCASIKLSGVEKLK</sequence>
<feature type="region of interest" description="Disordered" evidence="1">
    <location>
        <begin position="149"/>
        <end position="179"/>
    </location>
</feature>
<evidence type="ECO:0000313" key="3">
    <source>
        <dbReference type="Proteomes" id="UP000294933"/>
    </source>
</evidence>
<feature type="compositionally biased region" description="Basic residues" evidence="1">
    <location>
        <begin position="78"/>
        <end position="90"/>
    </location>
</feature>
<dbReference type="AlphaFoldDB" id="A0A4Y7QDP9"/>
<name>A0A4Y7QDP9_9AGAM</name>
<dbReference type="VEuPathDB" id="FungiDB:BD410DRAFT_837438"/>
<reference evidence="2 3" key="1">
    <citation type="submission" date="2018-06" db="EMBL/GenBank/DDBJ databases">
        <title>A transcriptomic atlas of mushroom development highlights an independent origin of complex multicellularity.</title>
        <authorList>
            <consortium name="DOE Joint Genome Institute"/>
            <person name="Krizsan K."/>
            <person name="Almasi E."/>
            <person name="Merenyi Z."/>
            <person name="Sahu N."/>
            <person name="Viragh M."/>
            <person name="Koszo T."/>
            <person name="Mondo S."/>
            <person name="Kiss B."/>
            <person name="Balint B."/>
            <person name="Kues U."/>
            <person name="Barry K."/>
            <person name="Hegedus J.C."/>
            <person name="Henrissat B."/>
            <person name="Johnson J."/>
            <person name="Lipzen A."/>
            <person name="Ohm R."/>
            <person name="Nagy I."/>
            <person name="Pangilinan J."/>
            <person name="Yan J."/>
            <person name="Xiong Y."/>
            <person name="Grigoriev I.V."/>
            <person name="Hibbett D.S."/>
            <person name="Nagy L.G."/>
        </authorList>
    </citation>
    <scope>NUCLEOTIDE SEQUENCE [LARGE SCALE GENOMIC DNA]</scope>
    <source>
        <strain evidence="2 3">SZMC22713</strain>
    </source>
</reference>
<dbReference type="EMBL" id="ML170164">
    <property type="protein sequence ID" value="TDL25212.1"/>
    <property type="molecule type" value="Genomic_DNA"/>
</dbReference>
<feature type="region of interest" description="Disordered" evidence="1">
    <location>
        <begin position="253"/>
        <end position="289"/>
    </location>
</feature>
<feature type="compositionally biased region" description="Polar residues" evidence="1">
    <location>
        <begin position="33"/>
        <end position="47"/>
    </location>
</feature>
<protein>
    <submittedName>
        <fullName evidence="2">Uncharacterized protein</fullName>
    </submittedName>
</protein>
<dbReference type="Proteomes" id="UP000294933">
    <property type="component" value="Unassembled WGS sequence"/>
</dbReference>
<feature type="region of interest" description="Disordered" evidence="1">
    <location>
        <begin position="1"/>
        <end position="137"/>
    </location>
</feature>
<feature type="compositionally biased region" description="Polar residues" evidence="1">
    <location>
        <begin position="65"/>
        <end position="75"/>
    </location>
</feature>
<gene>
    <name evidence="2" type="ORF">BD410DRAFT_837438</name>
</gene>